<accession>A0A081RSR1</accession>
<dbReference type="InterPro" id="IPR037210">
    <property type="entry name" value="YoaC-like_sf"/>
</dbReference>
<organism evidence="1 2">
    <name type="scientific">Photorhabdus temperata subsp. temperata Meg1</name>
    <dbReference type="NCBI Taxonomy" id="1393735"/>
    <lineage>
        <taxon>Bacteria</taxon>
        <taxon>Pseudomonadati</taxon>
        <taxon>Pseudomonadota</taxon>
        <taxon>Gammaproteobacteria</taxon>
        <taxon>Enterobacterales</taxon>
        <taxon>Morganellaceae</taxon>
        <taxon>Photorhabdus</taxon>
    </lineage>
</organism>
<evidence type="ECO:0000313" key="2">
    <source>
        <dbReference type="Proteomes" id="UP000028002"/>
    </source>
</evidence>
<dbReference type="RefSeq" id="WP_023046159.1">
    <property type="nucleotide sequence ID" value="NZ_CAWLUD010000072.1"/>
</dbReference>
<protein>
    <submittedName>
        <fullName evidence="1">Uncharacterized protein</fullName>
    </submittedName>
</protein>
<dbReference type="Pfam" id="PF08986">
    <property type="entry name" value="DUF1889"/>
    <property type="match status" value="1"/>
</dbReference>
<dbReference type="SUPFAM" id="SSF140670">
    <property type="entry name" value="YoaC-like"/>
    <property type="match status" value="1"/>
</dbReference>
<proteinExistence type="predicted"/>
<gene>
    <name evidence="1" type="ORF">MEG1DRAFT_03670</name>
</gene>
<dbReference type="InterPro" id="IPR015079">
    <property type="entry name" value="DUF1889"/>
</dbReference>
<name>A0A081RSR1_PHOTE</name>
<dbReference type="EMBL" id="JGVH01000072">
    <property type="protein sequence ID" value="KER01714.1"/>
    <property type="molecule type" value="Genomic_DNA"/>
</dbReference>
<dbReference type="Gene3D" id="1.20.1290.30">
    <property type="match status" value="1"/>
</dbReference>
<dbReference type="Proteomes" id="UP000028002">
    <property type="component" value="Unassembled WGS sequence"/>
</dbReference>
<comment type="caution">
    <text evidence="1">The sequence shown here is derived from an EMBL/GenBank/DDBJ whole genome shotgun (WGS) entry which is preliminary data.</text>
</comment>
<dbReference type="AlphaFoldDB" id="A0A081RSR1"/>
<sequence length="98" mass="11381">MKPIFKRTLENFNSLNTSVSSPHPSDESYIKEILKFLKNEGNELTSNDIFTWGSSHNWDNQFTKKVSDWADKINSGGRVIIKHPRLGEKFKQELRSLK</sequence>
<dbReference type="PATRIC" id="fig|1393735.3.peg.3758"/>
<evidence type="ECO:0000313" key="1">
    <source>
        <dbReference type="EMBL" id="KER01714.1"/>
    </source>
</evidence>
<reference evidence="1 2" key="1">
    <citation type="submission" date="2014-03" db="EMBL/GenBank/DDBJ databases">
        <title>Draft Genome of Photorhabdus temperata Meg1.</title>
        <authorList>
            <person name="Hurst S.G.IV."/>
            <person name="Morris K."/>
            <person name="Thomas K."/>
            <person name="Tisa L.S."/>
        </authorList>
    </citation>
    <scope>NUCLEOTIDE SEQUENCE [LARGE SCALE GENOMIC DNA]</scope>
    <source>
        <strain evidence="1 2">Meg1</strain>
    </source>
</reference>